<dbReference type="Proteomes" id="UP001432027">
    <property type="component" value="Unassembled WGS sequence"/>
</dbReference>
<keyword evidence="3" id="KW-1185">Reference proteome</keyword>
<organism evidence="2 3">
    <name type="scientific">Pristionchus entomophagus</name>
    <dbReference type="NCBI Taxonomy" id="358040"/>
    <lineage>
        <taxon>Eukaryota</taxon>
        <taxon>Metazoa</taxon>
        <taxon>Ecdysozoa</taxon>
        <taxon>Nematoda</taxon>
        <taxon>Chromadorea</taxon>
        <taxon>Rhabditida</taxon>
        <taxon>Rhabditina</taxon>
        <taxon>Diplogasteromorpha</taxon>
        <taxon>Diplogasteroidea</taxon>
        <taxon>Neodiplogasteridae</taxon>
        <taxon>Pristionchus</taxon>
    </lineage>
</organism>
<dbReference type="EMBL" id="BTSX01000002">
    <property type="protein sequence ID" value="GMS82336.1"/>
    <property type="molecule type" value="Genomic_DNA"/>
</dbReference>
<proteinExistence type="predicted"/>
<feature type="transmembrane region" description="Helical" evidence="1">
    <location>
        <begin position="12"/>
        <end position="30"/>
    </location>
</feature>
<evidence type="ECO:0000313" key="2">
    <source>
        <dbReference type="EMBL" id="GMS82336.1"/>
    </source>
</evidence>
<sequence>KTSGGTMEYGQIISGIPIILLSFRCIQILMREKYRTNSFCRIFIPYLVSNSVLYCILMHNLRLPGRLGVCLEIRRFLCVGLLSHHYQAISQGIL</sequence>
<reference evidence="2" key="1">
    <citation type="submission" date="2023-10" db="EMBL/GenBank/DDBJ databases">
        <title>Genome assembly of Pristionchus species.</title>
        <authorList>
            <person name="Yoshida K."/>
            <person name="Sommer R.J."/>
        </authorList>
    </citation>
    <scope>NUCLEOTIDE SEQUENCE</scope>
    <source>
        <strain evidence="2">RS0144</strain>
    </source>
</reference>
<evidence type="ECO:0000313" key="3">
    <source>
        <dbReference type="Proteomes" id="UP001432027"/>
    </source>
</evidence>
<name>A0AAV5SGA0_9BILA</name>
<protein>
    <recommendedName>
        <fullName evidence="4">Serpentine receptor class gamma</fullName>
    </recommendedName>
</protein>
<keyword evidence="1" id="KW-1133">Transmembrane helix</keyword>
<gene>
    <name evidence="2" type="ORF">PENTCL1PPCAC_4511</name>
</gene>
<feature type="non-terminal residue" evidence="2">
    <location>
        <position position="1"/>
    </location>
</feature>
<comment type="caution">
    <text evidence="2">The sequence shown here is derived from an EMBL/GenBank/DDBJ whole genome shotgun (WGS) entry which is preliminary data.</text>
</comment>
<accession>A0AAV5SGA0</accession>
<evidence type="ECO:0008006" key="4">
    <source>
        <dbReference type="Google" id="ProtNLM"/>
    </source>
</evidence>
<feature type="transmembrane region" description="Helical" evidence="1">
    <location>
        <begin position="42"/>
        <end position="61"/>
    </location>
</feature>
<keyword evidence="1" id="KW-0472">Membrane</keyword>
<dbReference type="AlphaFoldDB" id="A0AAV5SGA0"/>
<evidence type="ECO:0000256" key="1">
    <source>
        <dbReference type="SAM" id="Phobius"/>
    </source>
</evidence>
<keyword evidence="1" id="KW-0812">Transmembrane</keyword>